<keyword evidence="5" id="KW-0564">Palmitate</keyword>
<evidence type="ECO:0000256" key="2">
    <source>
        <dbReference type="ARBA" id="ARBA00022475"/>
    </source>
</evidence>
<feature type="chain" id="PRO_5045812086" evidence="7">
    <location>
        <begin position="26"/>
        <end position="195"/>
    </location>
</feature>
<gene>
    <name evidence="8" type="ORF">ACFSYJ_22115</name>
</gene>
<dbReference type="RefSeq" id="WP_378214365.1">
    <property type="nucleotide sequence ID" value="NZ_JBHSBK010000028.1"/>
</dbReference>
<evidence type="ECO:0000313" key="8">
    <source>
        <dbReference type="EMBL" id="MFD2461316.1"/>
    </source>
</evidence>
<evidence type="ECO:0000256" key="4">
    <source>
        <dbReference type="ARBA" id="ARBA00023136"/>
    </source>
</evidence>
<feature type="signal peptide" evidence="7">
    <location>
        <begin position="1"/>
        <end position="25"/>
    </location>
</feature>
<name>A0ABW5GKB9_9PSEU</name>
<comment type="subcellular location">
    <subcellularLocation>
        <location evidence="1">Cell membrane</location>
        <topology evidence="1">Lipid-anchor</topology>
    </subcellularLocation>
</comment>
<keyword evidence="6 8" id="KW-0449">Lipoprotein</keyword>
<keyword evidence="4" id="KW-0472">Membrane</keyword>
<evidence type="ECO:0000256" key="1">
    <source>
        <dbReference type="ARBA" id="ARBA00004193"/>
    </source>
</evidence>
<evidence type="ECO:0000256" key="6">
    <source>
        <dbReference type="ARBA" id="ARBA00023288"/>
    </source>
</evidence>
<accession>A0ABW5GKB9</accession>
<sequence>MNPARPHTRRARWTLVGLTIATLLAGGCSTEGPTVPDTYTKLMRRPDIDQAQATYTEMLTAIRDRLTAEFGRTWEQRGDLSGAACLNDYPGLNADGESRTLPRWLSPGNLPDNQWARAQTLLGEIATKYGFQPTPTIRVDKPGEHDVVYHKRDGLPDETLLYFGTAKNTDISVSTGCHLTADAHRRGGPAPSPGT</sequence>
<evidence type="ECO:0000256" key="3">
    <source>
        <dbReference type="ARBA" id="ARBA00022729"/>
    </source>
</evidence>
<dbReference type="Proteomes" id="UP001597419">
    <property type="component" value="Unassembled WGS sequence"/>
</dbReference>
<organism evidence="8 9">
    <name type="scientific">Amycolatopsis samaneae</name>
    <dbReference type="NCBI Taxonomy" id="664691"/>
    <lineage>
        <taxon>Bacteria</taxon>
        <taxon>Bacillati</taxon>
        <taxon>Actinomycetota</taxon>
        <taxon>Actinomycetes</taxon>
        <taxon>Pseudonocardiales</taxon>
        <taxon>Pseudonocardiaceae</taxon>
        <taxon>Amycolatopsis</taxon>
    </lineage>
</organism>
<comment type="caution">
    <text evidence="8">The sequence shown here is derived from an EMBL/GenBank/DDBJ whole genome shotgun (WGS) entry which is preliminary data.</text>
</comment>
<keyword evidence="9" id="KW-1185">Reference proteome</keyword>
<dbReference type="PROSITE" id="PS51257">
    <property type="entry name" value="PROKAR_LIPOPROTEIN"/>
    <property type="match status" value="1"/>
</dbReference>
<dbReference type="EMBL" id="JBHUKU010000012">
    <property type="protein sequence ID" value="MFD2461316.1"/>
    <property type="molecule type" value="Genomic_DNA"/>
</dbReference>
<reference evidence="9" key="1">
    <citation type="journal article" date="2019" name="Int. J. Syst. Evol. Microbiol.">
        <title>The Global Catalogue of Microorganisms (GCM) 10K type strain sequencing project: providing services to taxonomists for standard genome sequencing and annotation.</title>
        <authorList>
            <consortium name="The Broad Institute Genomics Platform"/>
            <consortium name="The Broad Institute Genome Sequencing Center for Infectious Disease"/>
            <person name="Wu L."/>
            <person name="Ma J."/>
        </authorList>
    </citation>
    <scope>NUCLEOTIDE SEQUENCE [LARGE SCALE GENOMIC DNA]</scope>
    <source>
        <strain evidence="9">CGMCC 4.7643</strain>
    </source>
</reference>
<keyword evidence="3 7" id="KW-0732">Signal</keyword>
<protein>
    <submittedName>
        <fullName evidence="8">LppA family lipoprotein</fullName>
    </submittedName>
</protein>
<evidence type="ECO:0000256" key="7">
    <source>
        <dbReference type="SAM" id="SignalP"/>
    </source>
</evidence>
<dbReference type="Pfam" id="PF16708">
    <property type="entry name" value="LppA"/>
    <property type="match status" value="1"/>
</dbReference>
<evidence type="ECO:0000256" key="5">
    <source>
        <dbReference type="ARBA" id="ARBA00023139"/>
    </source>
</evidence>
<dbReference type="Gene3D" id="3.30.2030.20">
    <property type="match status" value="1"/>
</dbReference>
<keyword evidence="2" id="KW-1003">Cell membrane</keyword>
<evidence type="ECO:0000313" key="9">
    <source>
        <dbReference type="Proteomes" id="UP001597419"/>
    </source>
</evidence>
<proteinExistence type="predicted"/>
<dbReference type="InterPro" id="IPR032018">
    <property type="entry name" value="LppA/LppB/LprP"/>
</dbReference>